<feature type="transmembrane region" description="Helical" evidence="1">
    <location>
        <begin position="92"/>
        <end position="110"/>
    </location>
</feature>
<dbReference type="EMBL" id="CANHGI010000002">
    <property type="protein sequence ID" value="CAI5443775.1"/>
    <property type="molecule type" value="Genomic_DNA"/>
</dbReference>
<evidence type="ECO:0000313" key="2">
    <source>
        <dbReference type="EMBL" id="CAI5443775.1"/>
    </source>
</evidence>
<dbReference type="PANTHER" id="PTHR31965:SF1">
    <property type="entry name" value="TRANSMEMBRANE PROTEIN 42"/>
    <property type="match status" value="1"/>
</dbReference>
<dbReference type="InterPro" id="IPR037185">
    <property type="entry name" value="EmrE-like"/>
</dbReference>
<dbReference type="Proteomes" id="UP001152747">
    <property type="component" value="Unassembled WGS sequence"/>
</dbReference>
<feature type="transmembrane region" description="Helical" evidence="1">
    <location>
        <begin position="34"/>
        <end position="53"/>
    </location>
</feature>
<sequence length="121" mass="12957">MDKSVVMAGLAGICGATGAISGKLAFDGGFDQITTFSCLAVFIVANIAMWATYTRSLALSTSTSTPLLINMSFNFAVTGIMGKLVFNESHSEIWWFFLSLLILGLVMLLGDSSKTDEEKND</sequence>
<comment type="caution">
    <text evidence="2">The sequence shown here is derived from an EMBL/GenBank/DDBJ whole genome shotgun (WGS) entry which is preliminary data.</text>
</comment>
<keyword evidence="3" id="KW-1185">Reference proteome</keyword>
<name>A0A9P1IFR1_9PELO</name>
<evidence type="ECO:0000256" key="1">
    <source>
        <dbReference type="SAM" id="Phobius"/>
    </source>
</evidence>
<dbReference type="SUPFAM" id="SSF103481">
    <property type="entry name" value="Multidrug resistance efflux transporter EmrE"/>
    <property type="match status" value="1"/>
</dbReference>
<dbReference type="OrthoDB" id="5854584at2759"/>
<reference evidence="2" key="1">
    <citation type="submission" date="2022-11" db="EMBL/GenBank/DDBJ databases">
        <authorList>
            <person name="Kikuchi T."/>
        </authorList>
    </citation>
    <scope>NUCLEOTIDE SEQUENCE</scope>
    <source>
        <strain evidence="2">PS1010</strain>
    </source>
</reference>
<evidence type="ECO:0008006" key="4">
    <source>
        <dbReference type="Google" id="ProtNLM"/>
    </source>
</evidence>
<proteinExistence type="predicted"/>
<evidence type="ECO:0000313" key="3">
    <source>
        <dbReference type="Proteomes" id="UP001152747"/>
    </source>
</evidence>
<protein>
    <recommendedName>
        <fullName evidence="4">EamA domain-containing protein</fullName>
    </recommendedName>
</protein>
<dbReference type="InterPro" id="IPR039632">
    <property type="entry name" value="TMEM42"/>
</dbReference>
<feature type="transmembrane region" description="Helical" evidence="1">
    <location>
        <begin position="65"/>
        <end position="86"/>
    </location>
</feature>
<keyword evidence="1" id="KW-1133">Transmembrane helix</keyword>
<dbReference type="PANTHER" id="PTHR31965">
    <property type="entry name" value="TRANSMEMBRANE PROTEIN 42"/>
    <property type="match status" value="1"/>
</dbReference>
<dbReference type="AlphaFoldDB" id="A0A9P1IFR1"/>
<dbReference type="Gene3D" id="1.10.3730.20">
    <property type="match status" value="1"/>
</dbReference>
<gene>
    <name evidence="2" type="ORF">CAMP_LOCUS6412</name>
</gene>
<keyword evidence="1" id="KW-0812">Transmembrane</keyword>
<organism evidence="2 3">
    <name type="scientific">Caenorhabditis angaria</name>
    <dbReference type="NCBI Taxonomy" id="860376"/>
    <lineage>
        <taxon>Eukaryota</taxon>
        <taxon>Metazoa</taxon>
        <taxon>Ecdysozoa</taxon>
        <taxon>Nematoda</taxon>
        <taxon>Chromadorea</taxon>
        <taxon>Rhabditida</taxon>
        <taxon>Rhabditina</taxon>
        <taxon>Rhabditomorpha</taxon>
        <taxon>Rhabditoidea</taxon>
        <taxon>Rhabditidae</taxon>
        <taxon>Peloderinae</taxon>
        <taxon>Caenorhabditis</taxon>
    </lineage>
</organism>
<accession>A0A9P1IFR1</accession>
<keyword evidence="1" id="KW-0472">Membrane</keyword>